<dbReference type="InParanoid" id="D0N6D8"/>
<dbReference type="HOGENOM" id="CLU_2163356_0_0_1"/>
<dbReference type="Proteomes" id="UP000006643">
    <property type="component" value="Unassembled WGS sequence"/>
</dbReference>
<protein>
    <submittedName>
        <fullName evidence="1">Uncharacterized protein</fullName>
    </submittedName>
</protein>
<dbReference type="GeneID" id="9472252"/>
<proteinExistence type="predicted"/>
<name>D0N6D8_PHYIT</name>
<dbReference type="EMBL" id="DS028126">
    <property type="protein sequence ID" value="EEY70629.1"/>
    <property type="molecule type" value="Genomic_DNA"/>
</dbReference>
<keyword evidence="2" id="KW-1185">Reference proteome</keyword>
<dbReference type="RefSeq" id="XP_002998283.1">
    <property type="nucleotide sequence ID" value="XM_002998237.1"/>
</dbReference>
<dbReference type="VEuPathDB" id="FungiDB:PITG_06093"/>
<dbReference type="KEGG" id="pif:PITG_06093"/>
<reference evidence="2" key="1">
    <citation type="journal article" date="2009" name="Nature">
        <title>Genome sequence and analysis of the Irish potato famine pathogen Phytophthora infestans.</title>
        <authorList>
            <consortium name="The Broad Institute Genome Sequencing Platform"/>
            <person name="Haas B.J."/>
            <person name="Kamoun S."/>
            <person name="Zody M.C."/>
            <person name="Jiang R.H."/>
            <person name="Handsaker R.E."/>
            <person name="Cano L.M."/>
            <person name="Grabherr M."/>
            <person name="Kodira C.D."/>
            <person name="Raffaele S."/>
            <person name="Torto-Alalibo T."/>
            <person name="Bozkurt T.O."/>
            <person name="Ah-Fong A.M."/>
            <person name="Alvarado L."/>
            <person name="Anderson V.L."/>
            <person name="Armstrong M.R."/>
            <person name="Avrova A."/>
            <person name="Baxter L."/>
            <person name="Beynon J."/>
            <person name="Boevink P.C."/>
            <person name="Bollmann S.R."/>
            <person name="Bos J.I."/>
            <person name="Bulone V."/>
            <person name="Cai G."/>
            <person name="Cakir C."/>
            <person name="Carrington J.C."/>
            <person name="Chawner M."/>
            <person name="Conti L."/>
            <person name="Costanzo S."/>
            <person name="Ewan R."/>
            <person name="Fahlgren N."/>
            <person name="Fischbach M.A."/>
            <person name="Fugelstad J."/>
            <person name="Gilroy E.M."/>
            <person name="Gnerre S."/>
            <person name="Green P.J."/>
            <person name="Grenville-Briggs L.J."/>
            <person name="Griffith J."/>
            <person name="Grunwald N.J."/>
            <person name="Horn K."/>
            <person name="Horner N.R."/>
            <person name="Hu C.H."/>
            <person name="Huitema E."/>
            <person name="Jeong D.H."/>
            <person name="Jones A.M."/>
            <person name="Jones J.D."/>
            <person name="Jones R.W."/>
            <person name="Karlsson E.K."/>
            <person name="Kunjeti S.G."/>
            <person name="Lamour K."/>
            <person name="Liu Z."/>
            <person name="Ma L."/>
            <person name="Maclean D."/>
            <person name="Chibucos M.C."/>
            <person name="McDonald H."/>
            <person name="McWalters J."/>
            <person name="Meijer H.J."/>
            <person name="Morgan W."/>
            <person name="Morris P.F."/>
            <person name="Munro C.A."/>
            <person name="O'Neill K."/>
            <person name="Ospina-Giraldo M."/>
            <person name="Pinzon A."/>
            <person name="Pritchard L."/>
            <person name="Ramsahoye B."/>
            <person name="Ren Q."/>
            <person name="Restrepo S."/>
            <person name="Roy S."/>
            <person name="Sadanandom A."/>
            <person name="Savidor A."/>
            <person name="Schornack S."/>
            <person name="Schwartz D.C."/>
            <person name="Schumann U.D."/>
            <person name="Schwessinger B."/>
            <person name="Seyer L."/>
            <person name="Sharpe T."/>
            <person name="Silvar C."/>
            <person name="Song J."/>
            <person name="Studholme D.J."/>
            <person name="Sykes S."/>
            <person name="Thines M."/>
            <person name="van de Vondervoort P.J."/>
            <person name="Phuntumart V."/>
            <person name="Wawra S."/>
            <person name="Weide R."/>
            <person name="Win J."/>
            <person name="Young C."/>
            <person name="Zhou S."/>
            <person name="Fry W."/>
            <person name="Meyers B.C."/>
            <person name="van West P."/>
            <person name="Ristaino J."/>
            <person name="Govers F."/>
            <person name="Birch P.R."/>
            <person name="Whisson S.C."/>
            <person name="Judelson H.S."/>
            <person name="Nusbaum C."/>
        </authorList>
    </citation>
    <scope>NUCLEOTIDE SEQUENCE [LARGE SCALE GENOMIC DNA]</scope>
    <source>
        <strain evidence="2">T30-4</strain>
    </source>
</reference>
<evidence type="ECO:0000313" key="1">
    <source>
        <dbReference type="EMBL" id="EEY70629.1"/>
    </source>
</evidence>
<accession>D0N6D8</accession>
<dbReference type="AlphaFoldDB" id="D0N6D8"/>
<organism evidence="1 2">
    <name type="scientific">Phytophthora infestans (strain T30-4)</name>
    <name type="common">Potato late blight agent</name>
    <dbReference type="NCBI Taxonomy" id="403677"/>
    <lineage>
        <taxon>Eukaryota</taxon>
        <taxon>Sar</taxon>
        <taxon>Stramenopiles</taxon>
        <taxon>Oomycota</taxon>
        <taxon>Peronosporomycetes</taxon>
        <taxon>Peronosporales</taxon>
        <taxon>Peronosporaceae</taxon>
        <taxon>Phytophthora</taxon>
    </lineage>
</organism>
<sequence>MSVVQIKFGCGALGASCRMRANAQPWPLRHNRTEAKDTFFMSRRRDGCVREAAFVDGSIVRAYDGPHYVTTPVQMPITGNAMVLSAILAVPSTARCDGLNRQIWMREETYH</sequence>
<gene>
    <name evidence="1" type="ORF">PITG_06093</name>
</gene>
<evidence type="ECO:0000313" key="2">
    <source>
        <dbReference type="Proteomes" id="UP000006643"/>
    </source>
</evidence>